<dbReference type="PROSITE" id="PS51257">
    <property type="entry name" value="PROKAR_LIPOPROTEIN"/>
    <property type="match status" value="1"/>
</dbReference>
<evidence type="ECO:0000256" key="1">
    <source>
        <dbReference type="ARBA" id="ARBA00005695"/>
    </source>
</evidence>
<accession>A0A1M5VRP2</accession>
<dbReference type="PIRSF" id="PIRSF002741">
    <property type="entry name" value="MppA"/>
    <property type="match status" value="1"/>
</dbReference>
<feature type="signal peptide" evidence="4">
    <location>
        <begin position="1"/>
        <end position="20"/>
    </location>
</feature>
<keyword evidence="3 4" id="KW-0732">Signal</keyword>
<dbReference type="PANTHER" id="PTHR30290:SF9">
    <property type="entry name" value="OLIGOPEPTIDE-BINDING PROTEIN APPA"/>
    <property type="match status" value="1"/>
</dbReference>
<dbReference type="Pfam" id="PF00496">
    <property type="entry name" value="SBP_bac_5"/>
    <property type="match status" value="1"/>
</dbReference>
<dbReference type="RefSeq" id="WP_200796516.1">
    <property type="nucleotide sequence ID" value="NZ_FQXR01000004.1"/>
</dbReference>
<feature type="chain" id="PRO_5039251426" evidence="4">
    <location>
        <begin position="21"/>
        <end position="532"/>
    </location>
</feature>
<dbReference type="SUPFAM" id="SSF53850">
    <property type="entry name" value="Periplasmic binding protein-like II"/>
    <property type="match status" value="1"/>
</dbReference>
<keyword evidence="2" id="KW-0813">Transport</keyword>
<dbReference type="STRING" id="1123281.SAMN02745180_01023"/>
<evidence type="ECO:0000313" key="6">
    <source>
        <dbReference type="EMBL" id="SHH77936.1"/>
    </source>
</evidence>
<dbReference type="GO" id="GO:0043190">
    <property type="term" value="C:ATP-binding cassette (ABC) transporter complex"/>
    <property type="evidence" value="ECO:0007669"/>
    <property type="project" value="InterPro"/>
</dbReference>
<dbReference type="GO" id="GO:0042597">
    <property type="term" value="C:periplasmic space"/>
    <property type="evidence" value="ECO:0007669"/>
    <property type="project" value="UniProtKB-ARBA"/>
</dbReference>
<keyword evidence="7" id="KW-1185">Reference proteome</keyword>
<evidence type="ECO:0000256" key="2">
    <source>
        <dbReference type="ARBA" id="ARBA00022448"/>
    </source>
</evidence>
<dbReference type="InterPro" id="IPR030678">
    <property type="entry name" value="Peptide/Ni-bd"/>
</dbReference>
<dbReference type="CDD" id="cd08517">
    <property type="entry name" value="PBP2_NikA_DppA_OppA_like_13"/>
    <property type="match status" value="1"/>
</dbReference>
<dbReference type="Gene3D" id="3.40.190.10">
    <property type="entry name" value="Periplasmic binding protein-like II"/>
    <property type="match status" value="1"/>
</dbReference>
<reference evidence="6 7" key="1">
    <citation type="submission" date="2016-11" db="EMBL/GenBank/DDBJ databases">
        <authorList>
            <person name="Jaros S."/>
            <person name="Januszkiewicz K."/>
            <person name="Wedrychowicz H."/>
        </authorList>
    </citation>
    <scope>NUCLEOTIDE SEQUENCE [LARGE SCALE GENOMIC DNA]</scope>
    <source>
        <strain evidence="6 7">DSM 13106</strain>
    </source>
</reference>
<dbReference type="Gene3D" id="3.10.105.10">
    <property type="entry name" value="Dipeptide-binding Protein, Domain 3"/>
    <property type="match status" value="1"/>
</dbReference>
<evidence type="ECO:0000259" key="5">
    <source>
        <dbReference type="Pfam" id="PF00496"/>
    </source>
</evidence>
<dbReference type="EMBL" id="FQXR01000004">
    <property type="protein sequence ID" value="SHH77936.1"/>
    <property type="molecule type" value="Genomic_DNA"/>
</dbReference>
<name>A0A1M5VRP2_9FIRM</name>
<dbReference type="AlphaFoldDB" id="A0A1M5VRP2"/>
<evidence type="ECO:0000256" key="3">
    <source>
        <dbReference type="ARBA" id="ARBA00022729"/>
    </source>
</evidence>
<sequence>MKMRKLSLFLVIVLCCGLFAGCGNNAKNNENGKVETNSEKSDGPKDGGVYVVSIAGDPQGFNPCAQPDDNAYGVFQNVFNRLVKLNGHDEMVSDLAKEWEYSEDGKTLTFHLNENIKWHDGEDFSSEDVKWTFDQIIQEKGFASGFLSDVEEIVCPDKNTVEFKLKNPNAGLLGYIGWYGTFIMPKHIYEGTDWLQNEANQKPIGTGPFKFVEHKKGVNVTLERNDDYWGEKPHLDKVIFSIIPDQSTAFQAYLNGETDENLNGIPYSEANRFDDDPNYVVEELLWMNRTYLTFNFKEGKFADQKVRQAVAYGVDRDEIFSKALKGMGQKAEYFVSPLFDWALNEDVKLPERDIEKAKSLLEEAGYKQDANGMYFSTTLDTFPGFEDVVEVVQANLKEIGIDVKVNQMEMAAWDEKVFGNKDFEITLLAGYQGPDISAISNRVGANGATNIAGYNNPKVEELLAEGLVLTSQEERAPMYKELQEILAEDLPLVPLNENGAKKPIKSYIKGHPATEASDKASESEYTYVWLDK</sequence>
<dbReference type="Proteomes" id="UP000184389">
    <property type="component" value="Unassembled WGS sequence"/>
</dbReference>
<dbReference type="InterPro" id="IPR000914">
    <property type="entry name" value="SBP_5_dom"/>
</dbReference>
<evidence type="ECO:0000256" key="4">
    <source>
        <dbReference type="SAM" id="SignalP"/>
    </source>
</evidence>
<proteinExistence type="inferred from homology"/>
<dbReference type="GO" id="GO:1904680">
    <property type="term" value="F:peptide transmembrane transporter activity"/>
    <property type="evidence" value="ECO:0007669"/>
    <property type="project" value="TreeGrafter"/>
</dbReference>
<dbReference type="InterPro" id="IPR039424">
    <property type="entry name" value="SBP_5"/>
</dbReference>
<evidence type="ECO:0000313" key="7">
    <source>
        <dbReference type="Proteomes" id="UP000184389"/>
    </source>
</evidence>
<gene>
    <name evidence="6" type="ORF">SAMN02745180_01023</name>
</gene>
<comment type="similarity">
    <text evidence="1">Belongs to the bacterial solute-binding protein 5 family.</text>
</comment>
<protein>
    <submittedName>
        <fullName evidence="6">Peptide/nickel transport system substrate-binding protein</fullName>
    </submittedName>
</protein>
<dbReference type="Gene3D" id="3.90.76.10">
    <property type="entry name" value="Dipeptide-binding Protein, Domain 1"/>
    <property type="match status" value="1"/>
</dbReference>
<dbReference type="GO" id="GO:0015833">
    <property type="term" value="P:peptide transport"/>
    <property type="evidence" value="ECO:0007669"/>
    <property type="project" value="TreeGrafter"/>
</dbReference>
<organism evidence="6 7">
    <name type="scientific">Sporanaerobacter acetigenes DSM 13106</name>
    <dbReference type="NCBI Taxonomy" id="1123281"/>
    <lineage>
        <taxon>Bacteria</taxon>
        <taxon>Bacillati</taxon>
        <taxon>Bacillota</taxon>
        <taxon>Tissierellia</taxon>
        <taxon>Tissierellales</taxon>
        <taxon>Sporanaerobacteraceae</taxon>
        <taxon>Sporanaerobacter</taxon>
    </lineage>
</organism>
<dbReference type="PANTHER" id="PTHR30290">
    <property type="entry name" value="PERIPLASMIC BINDING COMPONENT OF ABC TRANSPORTER"/>
    <property type="match status" value="1"/>
</dbReference>
<feature type="domain" description="Solute-binding protein family 5" evidence="5">
    <location>
        <begin position="90"/>
        <end position="432"/>
    </location>
</feature>